<dbReference type="InterPro" id="IPR029063">
    <property type="entry name" value="SAM-dependent_MTases_sf"/>
</dbReference>
<dbReference type="Pfam" id="PF13649">
    <property type="entry name" value="Methyltransf_25"/>
    <property type="match status" value="1"/>
</dbReference>
<dbReference type="InterPro" id="IPR041698">
    <property type="entry name" value="Methyltransf_25"/>
</dbReference>
<evidence type="ECO:0000256" key="1">
    <source>
        <dbReference type="ARBA" id="ARBA00022603"/>
    </source>
</evidence>
<sequence length="212" mass="22824">MPDYARLYRFGITPWERYAATARAELATRLDQERARRPQPGRALDLGCGRGLFTPELARRGGAAVGIDNVPAAIEAARERAPDGVTYVLGDVLDPPDGLGAFDLLLDIGCFQGFDAGRRSAYGRAVTRLAAPGATMLQLSFGASRWRSLVGGVSQAEVESAFPDWELDTADAAGTTGLGWPMNRTNPCWYRFHLPSGPDSTDTVRPTPTEAP</sequence>
<evidence type="ECO:0000256" key="3">
    <source>
        <dbReference type="ARBA" id="ARBA00022691"/>
    </source>
</evidence>
<dbReference type="AlphaFoldDB" id="A0A1I5FIY9"/>
<dbReference type="PANTHER" id="PTHR43464">
    <property type="entry name" value="METHYLTRANSFERASE"/>
    <property type="match status" value="1"/>
</dbReference>
<dbReference type="STRING" id="260086.SAMN05216207_103852"/>
<dbReference type="EMBL" id="FOUY01000038">
    <property type="protein sequence ID" value="SFO23727.1"/>
    <property type="molecule type" value="Genomic_DNA"/>
</dbReference>
<evidence type="ECO:0000313" key="5">
    <source>
        <dbReference type="EMBL" id="SFO23727.1"/>
    </source>
</evidence>
<dbReference type="GO" id="GO:0008168">
    <property type="term" value="F:methyltransferase activity"/>
    <property type="evidence" value="ECO:0007669"/>
    <property type="project" value="UniProtKB-KW"/>
</dbReference>
<dbReference type="RefSeq" id="WP_218162945.1">
    <property type="nucleotide sequence ID" value="NZ_FOUY01000038.1"/>
</dbReference>
<evidence type="ECO:0000313" key="6">
    <source>
        <dbReference type="Proteomes" id="UP000199614"/>
    </source>
</evidence>
<evidence type="ECO:0000256" key="2">
    <source>
        <dbReference type="ARBA" id="ARBA00022679"/>
    </source>
</evidence>
<name>A0A1I5FIY9_PSUAM</name>
<feature type="domain" description="Methyltransferase" evidence="4">
    <location>
        <begin position="44"/>
        <end position="133"/>
    </location>
</feature>
<keyword evidence="3" id="KW-0949">S-adenosyl-L-methionine</keyword>
<dbReference type="CDD" id="cd02440">
    <property type="entry name" value="AdoMet_MTases"/>
    <property type="match status" value="1"/>
</dbReference>
<accession>A0A1I5FIY9</accession>
<dbReference type="Gene3D" id="3.40.50.150">
    <property type="entry name" value="Vaccinia Virus protein VP39"/>
    <property type="match status" value="1"/>
</dbReference>
<dbReference type="GO" id="GO:0032259">
    <property type="term" value="P:methylation"/>
    <property type="evidence" value="ECO:0007669"/>
    <property type="project" value="UniProtKB-KW"/>
</dbReference>
<dbReference type="Proteomes" id="UP000199614">
    <property type="component" value="Unassembled WGS sequence"/>
</dbReference>
<dbReference type="SUPFAM" id="SSF53335">
    <property type="entry name" value="S-adenosyl-L-methionine-dependent methyltransferases"/>
    <property type="match status" value="1"/>
</dbReference>
<protein>
    <submittedName>
        <fullName evidence="5">Methyltransferase domain-containing protein</fullName>
    </submittedName>
</protein>
<gene>
    <name evidence="5" type="ORF">SAMN05216207_103852</name>
</gene>
<evidence type="ECO:0000259" key="4">
    <source>
        <dbReference type="Pfam" id="PF13649"/>
    </source>
</evidence>
<keyword evidence="6" id="KW-1185">Reference proteome</keyword>
<dbReference type="PANTHER" id="PTHR43464:SF19">
    <property type="entry name" value="UBIQUINONE BIOSYNTHESIS O-METHYLTRANSFERASE, MITOCHONDRIAL"/>
    <property type="match status" value="1"/>
</dbReference>
<organism evidence="5 6">
    <name type="scientific">Pseudonocardia ammonioxydans</name>
    <dbReference type="NCBI Taxonomy" id="260086"/>
    <lineage>
        <taxon>Bacteria</taxon>
        <taxon>Bacillati</taxon>
        <taxon>Actinomycetota</taxon>
        <taxon>Actinomycetes</taxon>
        <taxon>Pseudonocardiales</taxon>
        <taxon>Pseudonocardiaceae</taxon>
        <taxon>Pseudonocardia</taxon>
    </lineage>
</organism>
<keyword evidence="1 5" id="KW-0489">Methyltransferase</keyword>
<reference evidence="5 6" key="1">
    <citation type="submission" date="2016-10" db="EMBL/GenBank/DDBJ databases">
        <authorList>
            <person name="de Groot N.N."/>
        </authorList>
    </citation>
    <scope>NUCLEOTIDE SEQUENCE [LARGE SCALE GENOMIC DNA]</scope>
    <source>
        <strain evidence="5 6">CGMCC 4.1877</strain>
    </source>
</reference>
<proteinExistence type="predicted"/>
<keyword evidence="2 5" id="KW-0808">Transferase</keyword>